<dbReference type="CDD" id="cd07961">
    <property type="entry name" value="Anticodon_Ia_Ile_ABEc"/>
    <property type="match status" value="1"/>
</dbReference>
<dbReference type="Pfam" id="PF00133">
    <property type="entry name" value="tRNA-synt_1"/>
    <property type="match status" value="1"/>
</dbReference>
<dbReference type="GO" id="GO:0002161">
    <property type="term" value="F:aminoacyl-tRNA deacylase activity"/>
    <property type="evidence" value="ECO:0007669"/>
    <property type="project" value="InterPro"/>
</dbReference>
<evidence type="ECO:0000313" key="13">
    <source>
        <dbReference type="Proteomes" id="UP000545876"/>
    </source>
</evidence>
<dbReference type="NCBIfam" id="TIGR00392">
    <property type="entry name" value="ileS"/>
    <property type="match status" value="1"/>
</dbReference>
<comment type="catalytic activity">
    <reaction evidence="8">
        <text>tRNA(Ile) + L-isoleucine + ATP = L-isoleucyl-tRNA(Ile) + AMP + diphosphate</text>
        <dbReference type="Rhea" id="RHEA:11060"/>
        <dbReference type="Rhea" id="RHEA-COMP:9666"/>
        <dbReference type="Rhea" id="RHEA-COMP:9695"/>
        <dbReference type="ChEBI" id="CHEBI:30616"/>
        <dbReference type="ChEBI" id="CHEBI:33019"/>
        <dbReference type="ChEBI" id="CHEBI:58045"/>
        <dbReference type="ChEBI" id="CHEBI:78442"/>
        <dbReference type="ChEBI" id="CHEBI:78528"/>
        <dbReference type="ChEBI" id="CHEBI:456215"/>
        <dbReference type="EC" id="6.1.1.5"/>
    </reaction>
</comment>
<dbReference type="EMBL" id="JAAZBX010000006">
    <property type="protein sequence ID" value="NLD25374.1"/>
    <property type="molecule type" value="Genomic_DNA"/>
</dbReference>
<dbReference type="GO" id="GO:0005737">
    <property type="term" value="C:cytoplasm"/>
    <property type="evidence" value="ECO:0007669"/>
    <property type="project" value="UniProtKB-UniRule"/>
</dbReference>
<dbReference type="Gene3D" id="1.10.730.10">
    <property type="entry name" value="Isoleucyl-tRNA Synthetase, Domain 1"/>
    <property type="match status" value="1"/>
</dbReference>
<evidence type="ECO:0000256" key="5">
    <source>
        <dbReference type="ARBA" id="ARBA00022917"/>
    </source>
</evidence>
<evidence type="ECO:0000259" key="11">
    <source>
        <dbReference type="Pfam" id="PF08264"/>
    </source>
</evidence>
<sequence length="967" mass="112930">MNRTGLKNVNATQDFVEMEKDIMSFWEKNDIEKKYLEKNKKSTKHFSFIDGPITANNPMGVHHAWGRTYKDIIQRYKNMQGFEQRFQNGFDCQGLWVEVGVEKDLGFNSKKDIQDFGLDNFTNACIARVNKFSKVQTEQSKRLGMFMDWDNSYYTMSRQNNLYIWHFLKVCNERGLLYKDRSATTWCPRCETGLSQHEQADGYEMIKDRSVFVFFKLKPSEGKDENEYILAWTTTSWTLSSNVLLAVNPELKYVKANINGKTVYLGSDGAKRLNIKEFEEINVNQLLGREYESLLDIPAQKGIEHKIVEWDLVDAKTGCGVVHIAPGCGQEDFELGMRLKSDIISPIDSTGHFTVGFGNLDGKYAHDVTEEVIDDLERKGLLFKVEEYEHSYPHCWRCHTKCLFRLEDNWFLDVLKIKDELKEQVDTVKWNPAYVGKRMLGWLDSMGNWMISRKRFYGLALPFYECSHCKNLHVVGSLEELKEHAVKPELVDKLDDIHRPWIDEIEIKCPKCGEKVKRVTDVGDCWLDAGVVPFSTLNYLENRKYWEKWYPADFITEMIEQVRLWFYSMLVFGTVLEKKVPYKEVMCFAELRDENNERMSKTKPNYVKFDDAADKVGSDILRWNFASASIGANMRFGWPTLEDVKRRFYIQLWNSYNYFVTYAQLNGWKYKDFNLDKVTNLMDRWLVSKTNKLVSDVSSSIDSYNIATASRDIEEYCKDLSQWYIRRNRTRFKEGDLYALGTLHYSLMTLSKLIAPFTPYISEVIFQNIVVNLGIESFESVHLADYPLANEQKIDEKILKDMELVRSITSNGMKIRERAKLNLRQPLCRAYVNVKDPELSQIIKEELNVKEIIFSEKQDLGENMISEGEKENRITIDCNLTSELRNEALINEFMRRYKDYRKSKGLKVGDLVTLYLKIEDSLTKKIFEEFIKNNFSVFNAKSVVINEVDEVDIEIEVMDTKIGVSIN</sequence>
<evidence type="ECO:0000256" key="4">
    <source>
        <dbReference type="ARBA" id="ARBA00022840"/>
    </source>
</evidence>
<dbReference type="SUPFAM" id="SSF50677">
    <property type="entry name" value="ValRS/IleRS/LeuRS editing domain"/>
    <property type="match status" value="1"/>
</dbReference>
<evidence type="ECO:0000256" key="7">
    <source>
        <dbReference type="ARBA" id="ARBA00025217"/>
    </source>
</evidence>
<comment type="caution">
    <text evidence="12">The sequence shown here is derived from an EMBL/GenBank/DDBJ whole genome shotgun (WGS) entry which is preliminary data.</text>
</comment>
<dbReference type="SUPFAM" id="SSF52374">
    <property type="entry name" value="Nucleotidylyl transferase"/>
    <property type="match status" value="1"/>
</dbReference>
<dbReference type="InterPro" id="IPR023586">
    <property type="entry name" value="Ile-tRNA-ligase_type2"/>
</dbReference>
<dbReference type="EC" id="6.1.1.5" evidence="1 9"/>
<dbReference type="PRINTS" id="PR00984">
    <property type="entry name" value="TRNASYNTHILE"/>
</dbReference>
<dbReference type="InterPro" id="IPR014729">
    <property type="entry name" value="Rossmann-like_a/b/a_fold"/>
</dbReference>
<dbReference type="InterPro" id="IPR002300">
    <property type="entry name" value="aa-tRNA-synth_Ia"/>
</dbReference>
<dbReference type="InterPro" id="IPR009080">
    <property type="entry name" value="tRNAsynth_Ia_anticodon-bd"/>
</dbReference>
<evidence type="ECO:0000256" key="9">
    <source>
        <dbReference type="NCBIfam" id="TIGR00392"/>
    </source>
</evidence>
<name>A0A847D0W9_9BACT</name>
<keyword evidence="5" id="KW-0648">Protein biosynthesis</keyword>
<keyword evidence="3" id="KW-0547">Nucleotide-binding</keyword>
<dbReference type="PANTHER" id="PTHR42780:SF1">
    <property type="entry name" value="ISOLEUCINE--TRNA LIGASE, CYTOPLASMIC"/>
    <property type="match status" value="1"/>
</dbReference>
<gene>
    <name evidence="12" type="ORF">GX656_01900</name>
</gene>
<dbReference type="InterPro" id="IPR033709">
    <property type="entry name" value="Anticodon_Ile_ABEc"/>
</dbReference>
<dbReference type="GO" id="GO:0000049">
    <property type="term" value="F:tRNA binding"/>
    <property type="evidence" value="ECO:0007669"/>
    <property type="project" value="InterPro"/>
</dbReference>
<reference evidence="12 13" key="1">
    <citation type="journal article" date="2020" name="Biotechnol. Biofuels">
        <title>New insights from the biogas microbiome by comprehensive genome-resolved metagenomics of nearly 1600 species originating from multiple anaerobic digesters.</title>
        <authorList>
            <person name="Campanaro S."/>
            <person name="Treu L."/>
            <person name="Rodriguez-R L.M."/>
            <person name="Kovalovszki A."/>
            <person name="Ziels R.M."/>
            <person name="Maus I."/>
            <person name="Zhu X."/>
            <person name="Kougias P.G."/>
            <person name="Basile A."/>
            <person name="Luo G."/>
            <person name="Schluter A."/>
            <person name="Konstantinidis K.T."/>
            <person name="Angelidaki I."/>
        </authorList>
    </citation>
    <scope>NUCLEOTIDE SEQUENCE [LARGE SCALE GENOMIC DNA]</scope>
    <source>
        <strain evidence="12">AS06rmzACSIP_65</strain>
    </source>
</reference>
<dbReference type="InterPro" id="IPR013155">
    <property type="entry name" value="M/V/L/I-tRNA-synth_anticd-bd"/>
</dbReference>
<keyword evidence="6" id="KW-0030">Aminoacyl-tRNA synthetase</keyword>
<accession>A0A847D0W9</accession>
<dbReference type="GO" id="GO:0006428">
    <property type="term" value="P:isoleucyl-tRNA aminoacylation"/>
    <property type="evidence" value="ECO:0007669"/>
    <property type="project" value="UniProtKB-UniRule"/>
</dbReference>
<evidence type="ECO:0000256" key="8">
    <source>
        <dbReference type="ARBA" id="ARBA00048359"/>
    </source>
</evidence>
<dbReference type="Pfam" id="PF19302">
    <property type="entry name" value="DUF5915"/>
    <property type="match status" value="1"/>
</dbReference>
<dbReference type="Pfam" id="PF08264">
    <property type="entry name" value="Anticodon_1"/>
    <property type="match status" value="1"/>
</dbReference>
<dbReference type="InterPro" id="IPR002301">
    <property type="entry name" value="Ile-tRNA-ligase"/>
</dbReference>
<feature type="domain" description="Methionyl/Valyl/Leucyl/Isoleucyl-tRNA synthetase anticodon-binding" evidence="11">
    <location>
        <begin position="683"/>
        <end position="827"/>
    </location>
</feature>
<dbReference type="Proteomes" id="UP000545876">
    <property type="component" value="Unassembled WGS sequence"/>
</dbReference>
<evidence type="ECO:0000256" key="3">
    <source>
        <dbReference type="ARBA" id="ARBA00022741"/>
    </source>
</evidence>
<dbReference type="GO" id="GO:0005524">
    <property type="term" value="F:ATP binding"/>
    <property type="evidence" value="ECO:0007669"/>
    <property type="project" value="UniProtKB-KW"/>
</dbReference>
<comment type="function">
    <text evidence="7">Catalyzes the attachment of isoleucine to tRNA(Ile). As IleRS can inadvertently accommodate and process structurally similar amino acids such as valine, to avoid such errors it has two additional distinct tRNA(Ile)-dependent editing activities. One activity is designated as 'pretransfer' editing and involves the hydrolysis of activated Val-AMP. The other activity is designated 'posttransfer' editing and involves deacylation of mischarged Val-tRNA(Ile).</text>
</comment>
<dbReference type="AlphaFoldDB" id="A0A847D0W9"/>
<evidence type="ECO:0000313" key="12">
    <source>
        <dbReference type="EMBL" id="NLD25374.1"/>
    </source>
</evidence>
<dbReference type="InterPro" id="IPR009008">
    <property type="entry name" value="Val/Leu/Ile-tRNA-synth_edit"/>
</dbReference>
<protein>
    <recommendedName>
        <fullName evidence="1 9">Isoleucine--tRNA ligase</fullName>
        <ecNumber evidence="1 9">6.1.1.5</ecNumber>
    </recommendedName>
</protein>
<dbReference type="PANTHER" id="PTHR42780">
    <property type="entry name" value="SOLEUCYL-TRNA SYNTHETASE"/>
    <property type="match status" value="1"/>
</dbReference>
<proteinExistence type="predicted"/>
<evidence type="ECO:0000256" key="1">
    <source>
        <dbReference type="ARBA" id="ARBA00013165"/>
    </source>
</evidence>
<evidence type="ECO:0000256" key="2">
    <source>
        <dbReference type="ARBA" id="ARBA00022598"/>
    </source>
</evidence>
<dbReference type="SUPFAM" id="SSF47323">
    <property type="entry name" value="Anticodon-binding domain of a subclass of class I aminoacyl-tRNA synthetases"/>
    <property type="match status" value="1"/>
</dbReference>
<evidence type="ECO:0000259" key="10">
    <source>
        <dbReference type="Pfam" id="PF00133"/>
    </source>
</evidence>
<organism evidence="12 13">
    <name type="scientific">Candidatus Dojkabacteria bacterium</name>
    <dbReference type="NCBI Taxonomy" id="2099670"/>
    <lineage>
        <taxon>Bacteria</taxon>
        <taxon>Candidatus Dojkabacteria</taxon>
    </lineage>
</organism>
<keyword evidence="2 12" id="KW-0436">Ligase</keyword>
<feature type="domain" description="Aminoacyl-tRNA synthetase class Ia" evidence="10">
    <location>
        <begin position="22"/>
        <end position="636"/>
    </location>
</feature>
<evidence type="ECO:0000256" key="6">
    <source>
        <dbReference type="ARBA" id="ARBA00023146"/>
    </source>
</evidence>
<keyword evidence="4" id="KW-0067">ATP-binding</keyword>
<dbReference type="Gene3D" id="3.40.50.620">
    <property type="entry name" value="HUPs"/>
    <property type="match status" value="2"/>
</dbReference>
<dbReference type="GO" id="GO:0004822">
    <property type="term" value="F:isoleucine-tRNA ligase activity"/>
    <property type="evidence" value="ECO:0007669"/>
    <property type="project" value="UniProtKB-UniRule"/>
</dbReference>